<evidence type="ECO:0000313" key="6">
    <source>
        <dbReference type="EMBL" id="OGJ04321.1"/>
    </source>
</evidence>
<dbReference type="Proteomes" id="UP000176192">
    <property type="component" value="Unassembled WGS sequence"/>
</dbReference>
<dbReference type="InterPro" id="IPR012902">
    <property type="entry name" value="N_methyl_site"/>
</dbReference>
<evidence type="ECO:0000256" key="5">
    <source>
        <dbReference type="ARBA" id="ARBA00023136"/>
    </source>
</evidence>
<evidence type="ECO:0000313" key="7">
    <source>
        <dbReference type="Proteomes" id="UP000176192"/>
    </source>
</evidence>
<evidence type="ECO:0000256" key="4">
    <source>
        <dbReference type="ARBA" id="ARBA00022989"/>
    </source>
</evidence>
<comment type="subcellular location">
    <subcellularLocation>
        <location evidence="1">Membrane</location>
        <topology evidence="1">Single-pass membrane protein</topology>
    </subcellularLocation>
</comment>
<name>A0A1F6YD52_9BACT</name>
<dbReference type="GO" id="GO:0015628">
    <property type="term" value="P:protein secretion by the type II secretion system"/>
    <property type="evidence" value="ECO:0007669"/>
    <property type="project" value="InterPro"/>
</dbReference>
<evidence type="ECO:0000256" key="1">
    <source>
        <dbReference type="ARBA" id="ARBA00004167"/>
    </source>
</evidence>
<evidence type="ECO:0000256" key="3">
    <source>
        <dbReference type="ARBA" id="ARBA00022692"/>
    </source>
</evidence>
<comment type="caution">
    <text evidence="6">The sequence shown here is derived from an EMBL/GenBank/DDBJ whole genome shotgun (WGS) entry which is preliminary data.</text>
</comment>
<dbReference type="Gene3D" id="3.30.700.10">
    <property type="entry name" value="Glycoprotein, Type 4 Pilin"/>
    <property type="match status" value="1"/>
</dbReference>
<keyword evidence="2" id="KW-0488">Methylation</keyword>
<dbReference type="PRINTS" id="PR00885">
    <property type="entry name" value="BCTERIALGSPH"/>
</dbReference>
<evidence type="ECO:0008006" key="8">
    <source>
        <dbReference type="Google" id="ProtNLM"/>
    </source>
</evidence>
<sequence length="160" mass="16551">MKNLRKGFTLIELLVVVAIIGILASVVLANLNSARVKGTDVAIKAALANARGQAEIFYDENAQVYTDICTAANGVGPFVANAVQKLNVTATVTNDDDQPFIYDDTGLLVGAAVCHDADDGSAWAAMVSLKGSTTDSGWCVDSTGASKEAAALLANIFVCP</sequence>
<accession>A0A1F6YD52</accession>
<dbReference type="GO" id="GO:0015627">
    <property type="term" value="C:type II protein secretion system complex"/>
    <property type="evidence" value="ECO:0007669"/>
    <property type="project" value="InterPro"/>
</dbReference>
<organism evidence="6 7">
    <name type="scientific">Candidatus Nomurabacteria bacterium RIFCSPLOWO2_12_FULL_46_14</name>
    <dbReference type="NCBI Taxonomy" id="1801797"/>
    <lineage>
        <taxon>Bacteria</taxon>
        <taxon>Candidatus Nomuraibacteriota</taxon>
    </lineage>
</organism>
<dbReference type="PROSITE" id="PS00409">
    <property type="entry name" value="PROKAR_NTER_METHYL"/>
    <property type="match status" value="1"/>
</dbReference>
<dbReference type="EMBL" id="MFVV01000001">
    <property type="protein sequence ID" value="OGJ04321.1"/>
    <property type="molecule type" value="Genomic_DNA"/>
</dbReference>
<dbReference type="NCBIfam" id="TIGR02532">
    <property type="entry name" value="IV_pilin_GFxxxE"/>
    <property type="match status" value="1"/>
</dbReference>
<protein>
    <recommendedName>
        <fullName evidence="8">Type II secretion system protein GspG C-terminal domain-containing protein</fullName>
    </recommendedName>
</protein>
<evidence type="ECO:0000256" key="2">
    <source>
        <dbReference type="ARBA" id="ARBA00022481"/>
    </source>
</evidence>
<dbReference type="InterPro" id="IPR002416">
    <property type="entry name" value="T2SS_protein-GspH"/>
</dbReference>
<gene>
    <name evidence="6" type="ORF">A3G06_02125</name>
</gene>
<proteinExistence type="predicted"/>
<dbReference type="InterPro" id="IPR045584">
    <property type="entry name" value="Pilin-like"/>
</dbReference>
<dbReference type="STRING" id="1801797.A3G06_02125"/>
<keyword evidence="5" id="KW-0472">Membrane</keyword>
<keyword evidence="4" id="KW-1133">Transmembrane helix</keyword>
<dbReference type="AlphaFoldDB" id="A0A1F6YD52"/>
<dbReference type="GO" id="GO:0016020">
    <property type="term" value="C:membrane"/>
    <property type="evidence" value="ECO:0007669"/>
    <property type="project" value="UniProtKB-SubCell"/>
</dbReference>
<dbReference type="SUPFAM" id="SSF54523">
    <property type="entry name" value="Pili subunits"/>
    <property type="match status" value="1"/>
</dbReference>
<reference evidence="6 7" key="1">
    <citation type="journal article" date="2016" name="Nat. Commun.">
        <title>Thousands of microbial genomes shed light on interconnected biogeochemical processes in an aquifer system.</title>
        <authorList>
            <person name="Anantharaman K."/>
            <person name="Brown C.T."/>
            <person name="Hug L.A."/>
            <person name="Sharon I."/>
            <person name="Castelle C.J."/>
            <person name="Probst A.J."/>
            <person name="Thomas B.C."/>
            <person name="Singh A."/>
            <person name="Wilkins M.J."/>
            <person name="Karaoz U."/>
            <person name="Brodie E.L."/>
            <person name="Williams K.H."/>
            <person name="Hubbard S.S."/>
            <person name="Banfield J.F."/>
        </authorList>
    </citation>
    <scope>NUCLEOTIDE SEQUENCE [LARGE SCALE GENOMIC DNA]</scope>
</reference>
<dbReference type="Pfam" id="PF07963">
    <property type="entry name" value="N_methyl"/>
    <property type="match status" value="1"/>
</dbReference>
<keyword evidence="3" id="KW-0812">Transmembrane</keyword>